<evidence type="ECO:0000313" key="2">
    <source>
        <dbReference type="Proteomes" id="UP000638848"/>
    </source>
</evidence>
<name>A0A917LZV8_9MICC</name>
<reference evidence="1" key="2">
    <citation type="submission" date="2020-09" db="EMBL/GenBank/DDBJ databases">
        <authorList>
            <person name="Sun Q."/>
            <person name="Zhou Y."/>
        </authorList>
    </citation>
    <scope>NUCLEOTIDE SEQUENCE</scope>
    <source>
        <strain evidence="1">CGMCC 1.12187</strain>
    </source>
</reference>
<dbReference type="EMBL" id="BMEQ01000031">
    <property type="protein sequence ID" value="GGG68663.1"/>
    <property type="molecule type" value="Genomic_DNA"/>
</dbReference>
<proteinExistence type="predicted"/>
<dbReference type="RefSeq" id="WP_188539787.1">
    <property type="nucleotide sequence ID" value="NZ_BMEQ01000031.1"/>
</dbReference>
<dbReference type="AlphaFoldDB" id="A0A917LZV8"/>
<accession>A0A917LZV8</accession>
<comment type="caution">
    <text evidence="1">The sequence shown here is derived from an EMBL/GenBank/DDBJ whole genome shotgun (WGS) entry which is preliminary data.</text>
</comment>
<dbReference type="Proteomes" id="UP000638848">
    <property type="component" value="Unassembled WGS sequence"/>
</dbReference>
<organism evidence="1 2">
    <name type="scientific">Kocuria dechangensis</name>
    <dbReference type="NCBI Taxonomy" id="1176249"/>
    <lineage>
        <taxon>Bacteria</taxon>
        <taxon>Bacillati</taxon>
        <taxon>Actinomycetota</taxon>
        <taxon>Actinomycetes</taxon>
        <taxon>Micrococcales</taxon>
        <taxon>Micrococcaceae</taxon>
        <taxon>Kocuria</taxon>
    </lineage>
</organism>
<protein>
    <submittedName>
        <fullName evidence="1">Uncharacterized protein</fullName>
    </submittedName>
</protein>
<reference evidence="1" key="1">
    <citation type="journal article" date="2014" name="Int. J. Syst. Evol. Microbiol.">
        <title>Complete genome sequence of Corynebacterium casei LMG S-19264T (=DSM 44701T), isolated from a smear-ripened cheese.</title>
        <authorList>
            <consortium name="US DOE Joint Genome Institute (JGI-PGF)"/>
            <person name="Walter F."/>
            <person name="Albersmeier A."/>
            <person name="Kalinowski J."/>
            <person name="Ruckert C."/>
        </authorList>
    </citation>
    <scope>NUCLEOTIDE SEQUENCE</scope>
    <source>
        <strain evidence="1">CGMCC 1.12187</strain>
    </source>
</reference>
<keyword evidence="2" id="KW-1185">Reference proteome</keyword>
<gene>
    <name evidence="1" type="ORF">GCM10011374_36330</name>
</gene>
<evidence type="ECO:0000313" key="1">
    <source>
        <dbReference type="EMBL" id="GGG68663.1"/>
    </source>
</evidence>
<sequence>MTTTFRETDHPRGAHGKFAPKEHAEATVALQTHHDPTTEAKVQLSRAVTGTDTARVQTLAEFDGSTRVMVANREVLSVRHVADLARSLSDFTAATRRARGEDVAYRADDGISGDELDGTLGVRGGGETVIDAAVAEHEDIRDAYTEAMDTLHARLVERKTMGGFGMWQAVPTAERIEDAVSTSYAEAQRDFRPDRDPDRERAERWLRGDAAALAQVYTRGSTDEDQALEIFTDALRTGQDFATAKARIIAEAGEHKSGSSAFQALTASQRAVFRGQL</sequence>